<feature type="domain" description="Cadherin-like" evidence="3">
    <location>
        <begin position="129"/>
        <end position="222"/>
    </location>
</feature>
<evidence type="ECO:0000313" key="4">
    <source>
        <dbReference type="EMBL" id="WNZ21418.1"/>
    </source>
</evidence>
<dbReference type="SUPFAM" id="SSF141072">
    <property type="entry name" value="CalX-like"/>
    <property type="match status" value="1"/>
</dbReference>
<gene>
    <name evidence="4" type="ORF">HJG54_00080</name>
</gene>
<comment type="subcellular location">
    <subcellularLocation>
        <location evidence="1">Secreted</location>
    </subcellularLocation>
</comment>
<dbReference type="InterPro" id="IPR011049">
    <property type="entry name" value="Serralysin-like_metalloprot_C"/>
</dbReference>
<dbReference type="PRINTS" id="PR00313">
    <property type="entry name" value="CABNDNGRPT"/>
</dbReference>
<dbReference type="PANTHER" id="PTHR38340:SF1">
    <property type="entry name" value="S-LAYER PROTEIN"/>
    <property type="match status" value="1"/>
</dbReference>
<dbReference type="AlphaFoldDB" id="A0AA96WAG0"/>
<organism evidence="4">
    <name type="scientific">Leptolyngbya sp. NK1-12</name>
    <dbReference type="NCBI Taxonomy" id="2547451"/>
    <lineage>
        <taxon>Bacteria</taxon>
        <taxon>Bacillati</taxon>
        <taxon>Cyanobacteriota</taxon>
        <taxon>Cyanophyceae</taxon>
        <taxon>Leptolyngbyales</taxon>
        <taxon>Leptolyngbyaceae</taxon>
        <taxon>Leptolyngbya group</taxon>
        <taxon>Leptolyngbya</taxon>
    </lineage>
</organism>
<evidence type="ECO:0000259" key="3">
    <source>
        <dbReference type="Pfam" id="PF17892"/>
    </source>
</evidence>
<protein>
    <submittedName>
        <fullName evidence="4">Cadherin-like domain-containing protein</fullName>
    </submittedName>
</protein>
<dbReference type="PANTHER" id="PTHR38340">
    <property type="entry name" value="S-LAYER PROTEIN"/>
    <property type="match status" value="1"/>
</dbReference>
<evidence type="ECO:0000256" key="1">
    <source>
        <dbReference type="ARBA" id="ARBA00004613"/>
    </source>
</evidence>
<dbReference type="RefSeq" id="WP_316432645.1">
    <property type="nucleotide sequence ID" value="NZ_CP053586.1"/>
</dbReference>
<evidence type="ECO:0000256" key="2">
    <source>
        <dbReference type="ARBA" id="ARBA00022525"/>
    </source>
</evidence>
<accession>A0AA96WAG0</accession>
<name>A0AA96WAG0_9CYAN</name>
<proteinExistence type="predicted"/>
<dbReference type="InterPro" id="IPR038081">
    <property type="entry name" value="CalX-like_sf"/>
</dbReference>
<dbReference type="EMBL" id="CP053586">
    <property type="protein sequence ID" value="WNZ21418.1"/>
    <property type="molecule type" value="Genomic_DNA"/>
</dbReference>
<keyword evidence="2" id="KW-0964">Secreted</keyword>
<reference evidence="4" key="1">
    <citation type="submission" date="2020-05" db="EMBL/GenBank/DDBJ databases">
        <authorList>
            <person name="Zhu T."/>
            <person name="Keshari N."/>
            <person name="Lu X."/>
        </authorList>
    </citation>
    <scope>NUCLEOTIDE SEQUENCE</scope>
    <source>
        <strain evidence="4">NK1-12</strain>
    </source>
</reference>
<dbReference type="GO" id="GO:0005576">
    <property type="term" value="C:extracellular region"/>
    <property type="evidence" value="ECO:0007669"/>
    <property type="project" value="UniProtKB-SubCell"/>
</dbReference>
<dbReference type="Pfam" id="PF17892">
    <property type="entry name" value="Cadherin_5"/>
    <property type="match status" value="1"/>
</dbReference>
<dbReference type="Pfam" id="PF00353">
    <property type="entry name" value="HemolysinCabind"/>
    <property type="match status" value="2"/>
</dbReference>
<dbReference type="InterPro" id="IPR050557">
    <property type="entry name" value="RTX_toxin/Mannuronan_C5-epim"/>
</dbReference>
<dbReference type="InterPro" id="IPR041690">
    <property type="entry name" value="Cadherin_5"/>
</dbReference>
<dbReference type="Gene3D" id="2.60.40.2810">
    <property type="match status" value="1"/>
</dbReference>
<dbReference type="SUPFAM" id="SSF51120">
    <property type="entry name" value="beta-Roll"/>
    <property type="match status" value="1"/>
</dbReference>
<sequence length="377" mass="38883">MKIGFTANPTTLIEDQKTTFTLTFTLDQLPPSEGLLVSIDSDIPRALAELDVFAAEFSGVRLTGANADASGLTLRITQQTATITLPVFDDDQPEGTELFTYTIQPSSSYTVDPNAASVTLTILDQPAPNQAPVANPDSYSTTADTTLTIAAAGLLANDTDADGNALTAALVTPPSNGRLTLNPDGSFTYSPNAGFSGTDQFTYQANDGTVNSSPATVSLTVTAAPAPSPPGTILGTAGRDLLRGTPNSDRIEGLGGNDQITGLGGNDLLLGGAGADRIVAGAGDDQIFGGTGNNRLTGGQGRDRFGLEAGAGRSLITDFQDGQDRLGLVGFSFGELEITQRGRNTLIRSGDDLLAILSGVQPNQLTRADFIQVSVPT</sequence>
<dbReference type="Gene3D" id="2.150.10.10">
    <property type="entry name" value="Serralysin-like metalloprotease, C-terminal"/>
    <property type="match status" value="2"/>
</dbReference>
<dbReference type="GO" id="GO:0005509">
    <property type="term" value="F:calcium ion binding"/>
    <property type="evidence" value="ECO:0007669"/>
    <property type="project" value="InterPro"/>
</dbReference>
<dbReference type="InterPro" id="IPR001343">
    <property type="entry name" value="Hemolysn_Ca-bd"/>
</dbReference>
<dbReference type="Gene3D" id="2.60.40.2030">
    <property type="match status" value="1"/>
</dbReference>